<dbReference type="InterPro" id="IPR005182">
    <property type="entry name" value="YdbS-like_PH"/>
</dbReference>
<keyword evidence="1" id="KW-1133">Transmembrane helix</keyword>
<name>A0A1G2L7D7_9BACT</name>
<sequence length="202" mass="23585">MRDVPSFSCGFRKISLIQLQENETIQKIIRRHWFIMVGPVITLVIALILPSVLLSVIPFFYPEFGNDPQLEPVIYFFLALYFLALILYLFVLWSDYYLDVWIITNKRLIDIEQKGLFNRHISEMHMRNIQNVSISIRGIVQTLLRFGDIVVETAAQGEFRIRDAPDLYGAKDLILKYSHHAYESNSMMNNDSPKKTPDKAER</sequence>
<dbReference type="PANTHER" id="PTHR37938:SF1">
    <property type="entry name" value="BLL0215 PROTEIN"/>
    <property type="match status" value="1"/>
</dbReference>
<proteinExistence type="predicted"/>
<evidence type="ECO:0000256" key="1">
    <source>
        <dbReference type="SAM" id="Phobius"/>
    </source>
</evidence>
<reference evidence="3 4" key="1">
    <citation type="journal article" date="2016" name="Nat. Commun.">
        <title>Thousands of microbial genomes shed light on interconnected biogeochemical processes in an aquifer system.</title>
        <authorList>
            <person name="Anantharaman K."/>
            <person name="Brown C.T."/>
            <person name="Hug L.A."/>
            <person name="Sharon I."/>
            <person name="Castelle C.J."/>
            <person name="Probst A.J."/>
            <person name="Thomas B.C."/>
            <person name="Singh A."/>
            <person name="Wilkins M.J."/>
            <person name="Karaoz U."/>
            <person name="Brodie E.L."/>
            <person name="Williams K.H."/>
            <person name="Hubbard S.S."/>
            <person name="Banfield J.F."/>
        </authorList>
    </citation>
    <scope>NUCLEOTIDE SEQUENCE [LARGE SCALE GENOMIC DNA]</scope>
</reference>
<dbReference type="Proteomes" id="UP000177982">
    <property type="component" value="Unassembled WGS sequence"/>
</dbReference>
<accession>A0A1G2L7D7</accession>
<gene>
    <name evidence="3" type="ORF">A2934_01620</name>
</gene>
<keyword evidence="1" id="KW-0472">Membrane</keyword>
<feature type="domain" description="YdbS-like PH" evidence="2">
    <location>
        <begin position="101"/>
        <end position="167"/>
    </location>
</feature>
<feature type="transmembrane region" description="Helical" evidence="1">
    <location>
        <begin position="33"/>
        <end position="61"/>
    </location>
</feature>
<feature type="transmembrane region" description="Helical" evidence="1">
    <location>
        <begin position="73"/>
        <end position="98"/>
    </location>
</feature>
<protein>
    <recommendedName>
        <fullName evidence="2">YdbS-like PH domain-containing protein</fullName>
    </recommendedName>
</protein>
<organism evidence="3 4">
    <name type="scientific">Candidatus Sungbacteria bacterium RIFCSPLOWO2_01_FULL_47_10</name>
    <dbReference type="NCBI Taxonomy" id="1802276"/>
    <lineage>
        <taxon>Bacteria</taxon>
        <taxon>Candidatus Sungiibacteriota</taxon>
    </lineage>
</organism>
<dbReference type="EMBL" id="MHQO01000007">
    <property type="protein sequence ID" value="OHA07573.1"/>
    <property type="molecule type" value="Genomic_DNA"/>
</dbReference>
<keyword evidence="1" id="KW-0812">Transmembrane</keyword>
<evidence type="ECO:0000313" key="4">
    <source>
        <dbReference type="Proteomes" id="UP000177982"/>
    </source>
</evidence>
<dbReference type="PANTHER" id="PTHR37938">
    <property type="entry name" value="BLL0215 PROTEIN"/>
    <property type="match status" value="1"/>
</dbReference>
<evidence type="ECO:0000313" key="3">
    <source>
        <dbReference type="EMBL" id="OHA07573.1"/>
    </source>
</evidence>
<dbReference type="AlphaFoldDB" id="A0A1G2L7D7"/>
<evidence type="ECO:0000259" key="2">
    <source>
        <dbReference type="Pfam" id="PF03703"/>
    </source>
</evidence>
<dbReference type="Pfam" id="PF03703">
    <property type="entry name" value="bPH_2"/>
    <property type="match status" value="1"/>
</dbReference>
<comment type="caution">
    <text evidence="3">The sequence shown here is derived from an EMBL/GenBank/DDBJ whole genome shotgun (WGS) entry which is preliminary data.</text>
</comment>